<reference evidence="1" key="2">
    <citation type="journal article" date="2023" name="Science">
        <title>Genomic signatures of disease resistance in endangered staghorn corals.</title>
        <authorList>
            <person name="Vollmer S.V."/>
            <person name="Selwyn J.D."/>
            <person name="Despard B.A."/>
            <person name="Roesel C.L."/>
        </authorList>
    </citation>
    <scope>NUCLEOTIDE SEQUENCE</scope>
    <source>
        <strain evidence="1">K2</strain>
    </source>
</reference>
<organism evidence="1 2">
    <name type="scientific">Acropora cervicornis</name>
    <name type="common">Staghorn coral</name>
    <dbReference type="NCBI Taxonomy" id="6130"/>
    <lineage>
        <taxon>Eukaryota</taxon>
        <taxon>Metazoa</taxon>
        <taxon>Cnidaria</taxon>
        <taxon>Anthozoa</taxon>
        <taxon>Hexacorallia</taxon>
        <taxon>Scleractinia</taxon>
        <taxon>Astrocoeniina</taxon>
        <taxon>Acroporidae</taxon>
        <taxon>Acropora</taxon>
    </lineage>
</organism>
<reference evidence="1" key="1">
    <citation type="journal article" date="2023" name="G3 (Bethesda)">
        <title>Whole genome assembly and annotation of the endangered Caribbean coral Acropora cervicornis.</title>
        <authorList>
            <person name="Selwyn J.D."/>
            <person name="Vollmer S.V."/>
        </authorList>
    </citation>
    <scope>NUCLEOTIDE SEQUENCE</scope>
    <source>
        <strain evidence="1">K2</strain>
    </source>
</reference>
<proteinExistence type="predicted"/>
<sequence>MFSLSDSSSNLTNPISVTKLPPQSVLEKIEKELSASQPAKPLKAVTQIAMYGNFNIEGIQVLKRFHRLKRLRAEVSFEKTWLEKALKNTNFAKK</sequence>
<gene>
    <name evidence="1" type="ORF">P5673_018938</name>
</gene>
<accession>A0AAD9QCD7</accession>
<dbReference type="AlphaFoldDB" id="A0AAD9QCD7"/>
<dbReference type="Proteomes" id="UP001249851">
    <property type="component" value="Unassembled WGS sequence"/>
</dbReference>
<protein>
    <submittedName>
        <fullName evidence="1">Uncharacterized protein</fullName>
    </submittedName>
</protein>
<comment type="caution">
    <text evidence="1">The sequence shown here is derived from an EMBL/GenBank/DDBJ whole genome shotgun (WGS) entry which is preliminary data.</text>
</comment>
<evidence type="ECO:0000313" key="2">
    <source>
        <dbReference type="Proteomes" id="UP001249851"/>
    </source>
</evidence>
<name>A0AAD9QCD7_ACRCE</name>
<evidence type="ECO:0000313" key="1">
    <source>
        <dbReference type="EMBL" id="KAK2558731.1"/>
    </source>
</evidence>
<dbReference type="EMBL" id="JARQWQ010000043">
    <property type="protein sequence ID" value="KAK2558731.1"/>
    <property type="molecule type" value="Genomic_DNA"/>
</dbReference>
<keyword evidence="2" id="KW-1185">Reference proteome</keyword>